<feature type="compositionally biased region" description="Basic and acidic residues" evidence="1">
    <location>
        <begin position="1"/>
        <end position="10"/>
    </location>
</feature>
<evidence type="ECO:0000256" key="1">
    <source>
        <dbReference type="SAM" id="MobiDB-lite"/>
    </source>
</evidence>
<gene>
    <name evidence="2" type="ORF">AVDCRST_MAG35-2964</name>
</gene>
<protein>
    <submittedName>
        <fullName evidence="2">Putative ATP-binding protein</fullName>
    </submittedName>
</protein>
<name>A0A6J4QG47_9ACTN</name>
<proteinExistence type="predicted"/>
<dbReference type="GO" id="GO:0005524">
    <property type="term" value="F:ATP binding"/>
    <property type="evidence" value="ECO:0007669"/>
    <property type="project" value="UniProtKB-KW"/>
</dbReference>
<organism evidence="2">
    <name type="scientific">uncultured Quadrisphaera sp</name>
    <dbReference type="NCBI Taxonomy" id="904978"/>
    <lineage>
        <taxon>Bacteria</taxon>
        <taxon>Bacillati</taxon>
        <taxon>Actinomycetota</taxon>
        <taxon>Actinomycetes</taxon>
        <taxon>Kineosporiales</taxon>
        <taxon>Kineosporiaceae</taxon>
        <taxon>Quadrisphaera</taxon>
        <taxon>environmental samples</taxon>
    </lineage>
</organism>
<evidence type="ECO:0000313" key="2">
    <source>
        <dbReference type="EMBL" id="CAA9436659.1"/>
    </source>
</evidence>
<keyword evidence="2" id="KW-0067">ATP-binding</keyword>
<accession>A0A6J4QG47</accession>
<feature type="non-terminal residue" evidence="2">
    <location>
        <position position="74"/>
    </location>
</feature>
<dbReference type="EMBL" id="CADCUY010000574">
    <property type="protein sequence ID" value="CAA9436659.1"/>
    <property type="molecule type" value="Genomic_DNA"/>
</dbReference>
<sequence>GDPDRCAEHHARGRAGVAAERRGRDRGRVRRPRGGHRAVAEGREGPHGARAGRVHRLRGDRSRGVTPGGLRHPL</sequence>
<feature type="region of interest" description="Disordered" evidence="1">
    <location>
        <begin position="1"/>
        <end position="74"/>
    </location>
</feature>
<feature type="non-terminal residue" evidence="2">
    <location>
        <position position="1"/>
    </location>
</feature>
<reference evidence="2" key="1">
    <citation type="submission" date="2020-02" db="EMBL/GenBank/DDBJ databases">
        <authorList>
            <person name="Meier V. D."/>
        </authorList>
    </citation>
    <scope>NUCLEOTIDE SEQUENCE</scope>
    <source>
        <strain evidence="2">AVDCRST_MAG35</strain>
    </source>
</reference>
<dbReference type="AlphaFoldDB" id="A0A6J4QG47"/>
<feature type="compositionally biased region" description="Basic and acidic residues" evidence="1">
    <location>
        <begin position="38"/>
        <end position="47"/>
    </location>
</feature>
<feature type="compositionally biased region" description="Basic residues" evidence="1">
    <location>
        <begin position="24"/>
        <end position="36"/>
    </location>
</feature>
<keyword evidence="2" id="KW-0547">Nucleotide-binding</keyword>